<dbReference type="OrthoDB" id="9761586at2"/>
<feature type="domain" description="Hydantoinase B/oxoprolinase" evidence="1">
    <location>
        <begin position="7"/>
        <end position="524"/>
    </location>
</feature>
<proteinExistence type="predicted"/>
<evidence type="ECO:0000259" key="1">
    <source>
        <dbReference type="Pfam" id="PF02538"/>
    </source>
</evidence>
<dbReference type="RefSeq" id="WP_039734529.1">
    <property type="nucleotide sequence ID" value="NZ_JUFX02000079.1"/>
</dbReference>
<dbReference type="AlphaFoldDB" id="A0A0N1N7F3"/>
<dbReference type="Proteomes" id="UP000031553">
    <property type="component" value="Unassembled WGS sequence"/>
</dbReference>
<name>A0A0N1N7F3_9PROT</name>
<evidence type="ECO:0000313" key="3">
    <source>
        <dbReference type="Proteomes" id="UP000031553"/>
    </source>
</evidence>
<dbReference type="PANTHER" id="PTHR11365">
    <property type="entry name" value="5-OXOPROLINASE RELATED"/>
    <property type="match status" value="1"/>
</dbReference>
<evidence type="ECO:0000313" key="2">
    <source>
        <dbReference type="EMBL" id="KPH87961.1"/>
    </source>
</evidence>
<dbReference type="GO" id="GO:0005829">
    <property type="term" value="C:cytosol"/>
    <property type="evidence" value="ECO:0007669"/>
    <property type="project" value="TreeGrafter"/>
</dbReference>
<comment type="caution">
    <text evidence="2">The sequence shown here is derived from an EMBL/GenBank/DDBJ whole genome shotgun (WGS) entry which is preliminary data.</text>
</comment>
<reference evidence="2 3" key="1">
    <citation type="submission" date="2015-07" db="EMBL/GenBank/DDBJ databases">
        <title>Draft Genome Sequence of Komagataeibacter intermedius Strain AF2, Isolated from Kombucha Tea.</title>
        <authorList>
            <person name="Santos R.A."/>
            <person name="Berretta A.A."/>
            <person name="Barud H.S."/>
            <person name="Ribeiro S.J."/>
            <person name="Gonzalez-Garcia L.N."/>
            <person name="Zucchi T.D."/>
            <person name="Goldman G.H."/>
            <person name="Riano-Pachon D.M."/>
        </authorList>
    </citation>
    <scope>NUCLEOTIDE SEQUENCE [LARGE SCALE GENOMIC DNA]</scope>
    <source>
        <strain evidence="2 3">AF2</strain>
    </source>
</reference>
<dbReference type="Pfam" id="PF02538">
    <property type="entry name" value="Hydantoinase_B"/>
    <property type="match status" value="1"/>
</dbReference>
<dbReference type="GO" id="GO:0006749">
    <property type="term" value="P:glutathione metabolic process"/>
    <property type="evidence" value="ECO:0007669"/>
    <property type="project" value="TreeGrafter"/>
</dbReference>
<dbReference type="InterPro" id="IPR045079">
    <property type="entry name" value="Oxoprolinase-like"/>
</dbReference>
<sequence>MAECDLALLEIIKNGFEAIADEMAIILMRTAHSPIVRDAMDFSTALCDANGENIAQGLTTPMHLGSFYDAMKHLMKQYEGDIADGDVFIGNDPYLASGQHLPDIYVVRPIFFEDELCGWAATIAHHVDVGGLVPGSNSLSATSIHQEGLRLPFLKLFSAGTPDRAIHSIIAANVRTPDLVLPDIAAQCAAVEAGTRSLHEMLRRYGRERIKQYTIALHDYAEKLARAAISAIADGCYTFEDHIDGLGECPEPVVFRLSLQISGDEVVADWTGTSAQVAGGINAPLSFCKSNVYAALRSVMGDDVPNCHGYTRPIRVIAPEGTVLNCTYPAACGGRGITGYRIVDCMFGALADCLPDRVAADGAGGSTLPSFSGRQRGKTFVFSECIMGVWGATSQHDGQEGVPHMASNQANVPIEIIEADYPIRIEEYAIAPDTAGAGRYRGGLGITRAYRILHDDVYFGVRSDKVKYPPYGLFGGGTGAPAVNILQVDGHEQVLPAMPTQPIILNTGDVFHHTMAGGGGYGLPHERDPQMVLDDVLDEKISIQTAARDYGVVITPDHVIDENETRNQRRILSGAKQ</sequence>
<accession>A0A0N1N7F3</accession>
<organism evidence="2 3">
    <name type="scientific">Komagataeibacter intermedius AF2</name>
    <dbReference type="NCBI Taxonomy" id="1458464"/>
    <lineage>
        <taxon>Bacteria</taxon>
        <taxon>Pseudomonadati</taxon>
        <taxon>Pseudomonadota</taxon>
        <taxon>Alphaproteobacteria</taxon>
        <taxon>Acetobacterales</taxon>
        <taxon>Acetobacteraceae</taxon>
        <taxon>Komagataeibacter</taxon>
    </lineage>
</organism>
<dbReference type="InterPro" id="IPR003692">
    <property type="entry name" value="Hydantoinase_B"/>
</dbReference>
<protein>
    <submittedName>
        <fullName evidence="2">N-methylhydantoinase</fullName>
    </submittedName>
</protein>
<dbReference type="GO" id="GO:0017168">
    <property type="term" value="F:5-oxoprolinase (ATP-hydrolyzing) activity"/>
    <property type="evidence" value="ECO:0007669"/>
    <property type="project" value="TreeGrafter"/>
</dbReference>
<dbReference type="EMBL" id="JUFX02000079">
    <property type="protein sequence ID" value="KPH87961.1"/>
    <property type="molecule type" value="Genomic_DNA"/>
</dbReference>
<dbReference type="PANTHER" id="PTHR11365:SF23">
    <property type="entry name" value="HYPOTHETICAL 5-OXOPROLINASE (EUROFUNG)-RELATED"/>
    <property type="match status" value="1"/>
</dbReference>
<gene>
    <name evidence="2" type="ORF">GLUCOINTEAF2_0201890</name>
</gene>